<keyword evidence="3 4" id="KW-1267">Proteomics identification</keyword>
<dbReference type="OrthoDB" id="6428926at2759"/>
<reference evidence="1" key="5">
    <citation type="submission" date="2025-09" db="UniProtKB">
        <authorList>
            <consortium name="Ensembl"/>
        </authorList>
    </citation>
    <scope>IDENTIFICATION</scope>
</reference>
<dbReference type="EMBL" id="AC134772">
    <property type="status" value="NOT_ANNOTATED_CDS"/>
    <property type="molecule type" value="Genomic_DNA"/>
</dbReference>
<dbReference type="Bgee" id="ENSG00000164053">
    <property type="expression patterns" value="Expressed in left testis and 108 other cell types or tissues"/>
</dbReference>
<protein>
    <submittedName>
        <fullName evidence="1">ATR interacting protein</fullName>
    </submittedName>
</protein>
<evidence type="ECO:0000313" key="2">
    <source>
        <dbReference type="Proteomes" id="UP000005640"/>
    </source>
</evidence>
<reference evidence="1 2" key="3">
    <citation type="journal article" date="2006" name="Nature">
        <title>The DNA sequence, annotation and analysis of human chromosome 3.</title>
        <authorList>
            <person name="Muzny D.M."/>
            <person name="Scherer S.E."/>
            <person name="Kaul R."/>
            <person name="Wang J."/>
            <person name="Yu J."/>
            <person name="Sudbrak R."/>
            <person name="Buhay C.J."/>
            <person name="Chen R."/>
            <person name="Cree A."/>
            <person name="Ding Y."/>
            <person name="Dugan-Rocha S."/>
            <person name="Gill R."/>
            <person name="Gunaratne P."/>
            <person name="Harris R.A."/>
            <person name="Hawes A.C."/>
            <person name="Hernandez J."/>
            <person name="Hodgson A.V."/>
            <person name="Hume J."/>
            <person name="Jackson A."/>
            <person name="Khan Z.M."/>
            <person name="Kovar-Smith C."/>
            <person name="Lewis L.R."/>
            <person name="Lozado R.J."/>
            <person name="Metzker M.L."/>
            <person name="Milosavljevic A."/>
            <person name="Miner G.R."/>
            <person name="Morgan M.B."/>
            <person name="Nazareth L.V."/>
            <person name="Scott G."/>
            <person name="Sodergren E."/>
            <person name="Song X.Z."/>
            <person name="Steffen D."/>
            <person name="Wei S."/>
            <person name="Wheeler D.A."/>
            <person name="Wright M.W."/>
            <person name="Worley K.C."/>
            <person name="Yuan Y."/>
            <person name="Zhang Z."/>
            <person name="Adams C.Q."/>
            <person name="Ansari-Lari M.A."/>
            <person name="Ayele M."/>
            <person name="Brown M.J."/>
            <person name="Chen G."/>
            <person name="Chen Z."/>
            <person name="Clendenning J."/>
            <person name="Clerc-Blankenburg K.P."/>
            <person name="Chen R."/>
            <person name="Chen Z."/>
            <person name="Davis C."/>
            <person name="Delgado O."/>
            <person name="Dinh H.H."/>
            <person name="Dong W."/>
            <person name="Draper H."/>
            <person name="Ernst S."/>
            <person name="Fu G."/>
            <person name="Gonzalez-Garay M.L."/>
            <person name="Garcia D.K."/>
            <person name="Gillett W."/>
            <person name="Gu J."/>
            <person name="Hao B."/>
            <person name="Haugen E."/>
            <person name="Havlak P."/>
            <person name="He X."/>
            <person name="Hennig S."/>
            <person name="Hu S."/>
            <person name="Huang W."/>
            <person name="Jackson L.R."/>
            <person name="Jacob L.S."/>
            <person name="Kelly S.H."/>
            <person name="Kube M."/>
            <person name="Levy R."/>
            <person name="Li Z."/>
            <person name="Liu B."/>
            <person name="Liu J."/>
            <person name="Liu W."/>
            <person name="Lu J."/>
            <person name="Maheshwari M."/>
            <person name="Nguyen B.V."/>
            <person name="Okwuonu G.O."/>
            <person name="Palmeiri A."/>
            <person name="Pasternak S."/>
            <person name="Perez L.M."/>
            <person name="Phelps K.A."/>
            <person name="Plopper F.J."/>
            <person name="Qiang B."/>
            <person name="Raymond C."/>
            <person name="Rodriguez R."/>
            <person name="Saenphimmachak C."/>
            <person name="Santibanez J."/>
            <person name="Shen H."/>
            <person name="Shen Y."/>
            <person name="Subramanian S."/>
            <person name="Tabor P.E."/>
            <person name="Verduzco D."/>
            <person name="Waldron L."/>
            <person name="Wang J."/>
            <person name="Wang J."/>
            <person name="Wang Q."/>
            <person name="Williams G.A."/>
            <person name="Wong G.K."/>
            <person name="Yao Z."/>
            <person name="Zhang J."/>
            <person name="Zhang X."/>
            <person name="Zhao G."/>
            <person name="Zhou J."/>
            <person name="Zhou Y."/>
            <person name="Nelson D."/>
            <person name="Lehrach H."/>
            <person name="Reinhardt R."/>
            <person name="Naylor S.L."/>
            <person name="Yang H."/>
            <person name="Olson M."/>
            <person name="Weinstock G."/>
            <person name="Gibbs R.A."/>
        </authorList>
    </citation>
    <scope>NUCLEOTIDE SEQUENCE [LARGE SCALE GENOMIC DNA]</scope>
</reference>
<dbReference type="Proteomes" id="UP000005640">
    <property type="component" value="Chromosome 3"/>
</dbReference>
<dbReference type="Ensembl" id="ENST00000639561.1">
    <property type="protein sequence ID" value="ENSP00000491983.1"/>
    <property type="gene ID" value="ENSG00000164053.23"/>
</dbReference>
<evidence type="ECO:0000313" key="1">
    <source>
        <dbReference type="Ensembl" id="ENSP00000491983.1"/>
    </source>
</evidence>
<dbReference type="AlphaFoldDB" id="A0A1W2PQ89"/>
<dbReference type="Ensembl" id="ENST00000639561.1">
    <property type="protein sequence ID" value="ENSP00000491983.1"/>
    <property type="gene ID" value="ENSG00000164053.22"/>
</dbReference>
<proteinExistence type="evidence at protein level"/>
<evidence type="ECO:0007829" key="3">
    <source>
        <dbReference type="PeptideAtlas" id="A0A1W2PQ89"/>
    </source>
</evidence>
<dbReference type="MassIVE" id="A0A1W2PQ89"/>
<sequence>MSKNPSGKNRETVPIKDNFELEVLQAQYKELKEKLCKKADTSYHHL</sequence>
<reference evidence="1" key="4">
    <citation type="submission" date="2025-08" db="UniProtKB">
        <authorList>
            <consortium name="Ensembl"/>
        </authorList>
    </citation>
    <scope>IDENTIFICATION</scope>
</reference>
<evidence type="ECO:0007829" key="4">
    <source>
        <dbReference type="ProteomicsDB" id="A0A1W2PQ89"/>
    </source>
</evidence>
<dbReference type="ChiTaRS" id="ATRIP">
    <property type="organism name" value="human"/>
</dbReference>
<reference evidence="1 2" key="2">
    <citation type="journal article" date="2004" name="Nature">
        <title>Finishing the euchromatic sequence of the human genome.</title>
        <authorList>
            <consortium name="International Human Genome Sequencing Consortium"/>
        </authorList>
    </citation>
    <scope>NUCLEOTIDE SEQUENCE [LARGE SCALE GENOMIC DNA]</scope>
</reference>
<dbReference type="GeneTree" id="ENSGT00390000012850"/>
<reference evidence="1 2" key="1">
    <citation type="journal article" date="2001" name="Nature">
        <title>Initial sequencing and analysis of the human genome.</title>
        <authorList>
            <consortium name="International Human Genome Sequencing Consortium"/>
            <person name="Lander E.S."/>
            <person name="Linton L.M."/>
            <person name="Birren B."/>
            <person name="Nusbaum C."/>
            <person name="Zody M.C."/>
            <person name="Baldwin J."/>
            <person name="Devon K."/>
            <person name="Dewar K."/>
            <person name="Doyle M."/>
            <person name="FitzHugh W."/>
            <person name="Funke R."/>
            <person name="Gage D."/>
            <person name="Harris K."/>
            <person name="Heaford A."/>
            <person name="Howland J."/>
            <person name="Kann L."/>
            <person name="Lehoczky J."/>
            <person name="LeVine R."/>
            <person name="McEwan P."/>
            <person name="McKernan K."/>
            <person name="Meldrim J."/>
            <person name="Mesirov J.P."/>
            <person name="Miranda C."/>
            <person name="Morris W."/>
            <person name="Naylor J."/>
            <person name="Raymond C."/>
            <person name="Rosetti M."/>
            <person name="Santos R."/>
            <person name="Sheridan A."/>
            <person name="Sougnez C."/>
            <person name="Stange-Thomann N."/>
            <person name="Stojanovic N."/>
            <person name="Subramanian A."/>
            <person name="Wyman D."/>
            <person name="Rogers J."/>
            <person name="Sulston J."/>
            <person name="Ainscough R."/>
            <person name="Beck S."/>
            <person name="Bentley D."/>
            <person name="Burton J."/>
            <person name="Clee C."/>
            <person name="Carter N."/>
            <person name="Coulson A."/>
            <person name="Deadman R."/>
            <person name="Deloukas P."/>
            <person name="Dunham A."/>
            <person name="Dunham I."/>
            <person name="Durbin R."/>
            <person name="French L."/>
            <person name="Grafham D."/>
            <person name="Gregory S."/>
            <person name="Hubbard T."/>
            <person name="Humphray S."/>
            <person name="Hunt A."/>
            <person name="Jones M."/>
            <person name="Lloyd C."/>
            <person name="McMurray A."/>
            <person name="Matthews L."/>
            <person name="Mercer S."/>
            <person name="Milne S."/>
            <person name="Mullikin J.C."/>
            <person name="Mungall A."/>
            <person name="Plumb R."/>
            <person name="Ross M."/>
            <person name="Shownkeen R."/>
            <person name="Sims S."/>
            <person name="Waterston R.H."/>
            <person name="Wilson R.K."/>
            <person name="Hillier L.W."/>
            <person name="McPherson J.D."/>
            <person name="Marra M.A."/>
            <person name="Mardis E.R."/>
            <person name="Fulton L.A."/>
            <person name="Chinwalla A.T."/>
            <person name="Pepin K.H."/>
            <person name="Gish W.R."/>
            <person name="Chissoe S.L."/>
            <person name="Wendl M.C."/>
            <person name="Delehaunty K.D."/>
            <person name="Miner T.L."/>
            <person name="Delehaunty A."/>
            <person name="Kramer J.B."/>
            <person name="Cook L.L."/>
            <person name="Fulton R.S."/>
            <person name="Johnson D.L."/>
            <person name="Minx P.J."/>
            <person name="Clifton S.W."/>
            <person name="Hawkins T."/>
            <person name="Branscomb E."/>
            <person name="Predki P."/>
            <person name="Richardson P."/>
            <person name="Wenning S."/>
            <person name="Slezak T."/>
            <person name="Doggett N."/>
            <person name="Cheng J.F."/>
            <person name="Olsen A."/>
            <person name="Lucas S."/>
            <person name="Elkin C."/>
            <person name="Uberbacher E."/>
            <person name="Frazier M."/>
            <person name="Gibbs R.A."/>
            <person name="Muzny D.M."/>
            <person name="Scherer S.E."/>
            <person name="Bouck J.B."/>
            <person name="Sodergren E.J."/>
            <person name="Worley K.C."/>
            <person name="Rives C.M."/>
            <person name="Gorrell J.H."/>
            <person name="Metzker M.L."/>
            <person name="Naylor S.L."/>
            <person name="Kucherlapati R.S."/>
            <person name="Nelson D.L."/>
            <person name="Weinstock G.M."/>
            <person name="Sakaki Y."/>
            <person name="Fujiyama A."/>
            <person name="Hattori M."/>
            <person name="Yada T."/>
            <person name="Toyoda A."/>
            <person name="Itoh T."/>
            <person name="Kawagoe C."/>
            <person name="Watanabe H."/>
            <person name="Totoki Y."/>
            <person name="Taylor T."/>
            <person name="Weissenbach J."/>
            <person name="Heilig R."/>
            <person name="Saurin W."/>
            <person name="Artiguenave F."/>
            <person name="Brottier P."/>
            <person name="Bruls T."/>
            <person name="Pelletier E."/>
            <person name="Robert C."/>
            <person name="Wincker P."/>
            <person name="Smith D.R."/>
            <person name="Doucette-Stamm L."/>
            <person name="Rubenfield M."/>
            <person name="Weinstock K."/>
            <person name="Lee H.M."/>
            <person name="Dubois J."/>
            <person name="Rosenthal A."/>
            <person name="Platzer M."/>
            <person name="Nyakatura G."/>
            <person name="Taudien S."/>
            <person name="Rump A."/>
            <person name="Yang H."/>
            <person name="Yu J."/>
            <person name="Wang J."/>
            <person name="Huang G."/>
            <person name="Gu J."/>
            <person name="Hood L."/>
            <person name="Rowen L."/>
            <person name="Madan A."/>
            <person name="Qin S."/>
            <person name="Davis R.W."/>
            <person name="Federspiel N.A."/>
            <person name="Abola A.P."/>
            <person name="Proctor M.J."/>
            <person name="Myers R.M."/>
            <person name="Schmutz J."/>
            <person name="Dickson M."/>
            <person name="Grimwood J."/>
            <person name="Cox D.R."/>
            <person name="Olson M.V."/>
            <person name="Kaul R."/>
            <person name="Raymond C."/>
            <person name="Shimizu N."/>
            <person name="Kawasaki K."/>
            <person name="Minoshima S."/>
            <person name="Evans G.A."/>
            <person name="Athanasiou M."/>
            <person name="Schultz R."/>
            <person name="Roe B.A."/>
            <person name="Chen F."/>
            <person name="Pan H."/>
            <person name="Ramser J."/>
            <person name="Lehrach H."/>
            <person name="Reinhardt R."/>
            <person name="McCombie W.R."/>
            <person name="de la Bastide M."/>
            <person name="Dedhia N."/>
            <person name="Blocker H."/>
            <person name="Hornischer K."/>
            <person name="Nordsiek G."/>
            <person name="Agarwala R."/>
            <person name="Aravind L."/>
            <person name="Bailey J.A."/>
            <person name="Bateman A."/>
            <person name="Batzoglou S."/>
            <person name="Birney E."/>
            <person name="Bork P."/>
            <person name="Brown D.G."/>
            <person name="Burge C.B."/>
            <person name="Cerutti L."/>
            <person name="Chen H.C."/>
            <person name="Church D."/>
            <person name="Clamp M."/>
            <person name="Copley R.R."/>
            <person name="Doerks T."/>
            <person name="Eddy S.R."/>
            <person name="Eichler E.E."/>
            <person name="Furey T.S."/>
            <person name="Galagan J."/>
            <person name="Gilbert J.G."/>
            <person name="Harmon C."/>
            <person name="Hayashizaki Y."/>
            <person name="Haussler D."/>
            <person name="Hermjakob H."/>
            <person name="Hokamp K."/>
            <person name="Jang W."/>
            <person name="Johnson L.S."/>
            <person name="Jones T.A."/>
            <person name="Kasif S."/>
            <person name="Kaspryzk A."/>
            <person name="Kennedy S."/>
            <person name="Kent W.J."/>
            <person name="Kitts P."/>
            <person name="Koonin E.V."/>
            <person name="Korf I."/>
            <person name="Kulp D."/>
            <person name="Lancet D."/>
            <person name="Lowe T.M."/>
            <person name="McLysaght A."/>
            <person name="Mikkelsen T."/>
            <person name="Moran J.V."/>
            <person name="Mulder N."/>
            <person name="Pollara V.J."/>
            <person name="Ponting C.P."/>
            <person name="Schuler G."/>
            <person name="Schultz J."/>
            <person name="Slater G."/>
            <person name="Smit A.F."/>
            <person name="Stupka E."/>
            <person name="Szustakowski J."/>
            <person name="Thierry-Mieg D."/>
            <person name="Thierry-Mieg J."/>
            <person name="Wagner L."/>
            <person name="Wallis J."/>
            <person name="Wheeler R."/>
            <person name="Williams A."/>
            <person name="Wolf Y.I."/>
            <person name="Wolfe K.H."/>
            <person name="Yang S.P."/>
            <person name="Yeh R.F."/>
            <person name="Collins F."/>
            <person name="Guyer M.S."/>
            <person name="Peterson J."/>
            <person name="Felsenfeld A."/>
            <person name="Wetterstrand K.A."/>
            <person name="Patrinos A."/>
            <person name="Morgan M.J."/>
            <person name="de Jong P."/>
            <person name="Catanese J.J."/>
            <person name="Osoegawa K."/>
            <person name="Shizuya H."/>
            <person name="Choi S."/>
            <person name="Chen Y.J."/>
        </authorList>
    </citation>
    <scope>NUCLEOTIDE SEQUENCE [LARGE SCALE GENOMIC DNA]</scope>
</reference>
<dbReference type="VEuPathDB" id="HostDB:ENSG00000164053"/>
<dbReference type="OpenTargets" id="ENSG00000164053"/>
<organism evidence="1 2">
    <name type="scientific">Homo sapiens</name>
    <name type="common">Human</name>
    <dbReference type="NCBI Taxonomy" id="9606"/>
    <lineage>
        <taxon>Eukaryota</taxon>
        <taxon>Metazoa</taxon>
        <taxon>Chordata</taxon>
        <taxon>Craniata</taxon>
        <taxon>Vertebrata</taxon>
        <taxon>Euteleostomi</taxon>
        <taxon>Mammalia</taxon>
        <taxon>Eutheria</taxon>
        <taxon>Euarchontoglires</taxon>
        <taxon>Primates</taxon>
        <taxon>Haplorrhini</taxon>
        <taxon>Catarrhini</taxon>
        <taxon>Hominidae</taxon>
        <taxon>Homo</taxon>
    </lineage>
</organism>
<accession>A0A1W2PQ89</accession>
<dbReference type="ExpressionAtlas" id="A0A1W2PQ89">
    <property type="expression patterns" value="baseline and differential"/>
</dbReference>
<keyword evidence="2" id="KW-1185">Reference proteome</keyword>
<gene>
    <name evidence="1" type="primary">ATRIP</name>
</gene>
<dbReference type="HGNC" id="HGNC:33499">
    <property type="gene designation" value="ATRIP"/>
</dbReference>
<name>A0A1W2PQ89_HUMAN</name>